<feature type="domain" description="Fungal-type protein kinase" evidence="1">
    <location>
        <begin position="431"/>
        <end position="816"/>
    </location>
</feature>
<dbReference type="Proteomes" id="UP001302812">
    <property type="component" value="Unassembled WGS sequence"/>
</dbReference>
<dbReference type="SUPFAM" id="SSF56112">
    <property type="entry name" value="Protein kinase-like (PK-like)"/>
    <property type="match status" value="1"/>
</dbReference>
<keyword evidence="3" id="KW-1185">Reference proteome</keyword>
<dbReference type="InterPro" id="IPR040976">
    <property type="entry name" value="Pkinase_fungal"/>
</dbReference>
<dbReference type="GeneID" id="89937069"/>
<dbReference type="RefSeq" id="XP_064672583.1">
    <property type="nucleotide sequence ID" value="XM_064812944.1"/>
</dbReference>
<evidence type="ECO:0000313" key="2">
    <source>
        <dbReference type="EMBL" id="KAK4115013.1"/>
    </source>
</evidence>
<reference evidence="2" key="1">
    <citation type="journal article" date="2023" name="Mol. Phylogenet. Evol.">
        <title>Genome-scale phylogeny and comparative genomics of the fungal order Sordariales.</title>
        <authorList>
            <person name="Hensen N."/>
            <person name="Bonometti L."/>
            <person name="Westerberg I."/>
            <person name="Brannstrom I.O."/>
            <person name="Guillou S."/>
            <person name="Cros-Aarteil S."/>
            <person name="Calhoun S."/>
            <person name="Haridas S."/>
            <person name="Kuo A."/>
            <person name="Mondo S."/>
            <person name="Pangilinan J."/>
            <person name="Riley R."/>
            <person name="LaButti K."/>
            <person name="Andreopoulos B."/>
            <person name="Lipzen A."/>
            <person name="Chen C."/>
            <person name="Yan M."/>
            <person name="Daum C."/>
            <person name="Ng V."/>
            <person name="Clum A."/>
            <person name="Steindorff A."/>
            <person name="Ohm R.A."/>
            <person name="Martin F."/>
            <person name="Silar P."/>
            <person name="Natvig D.O."/>
            <person name="Lalanne C."/>
            <person name="Gautier V."/>
            <person name="Ament-Velasquez S.L."/>
            <person name="Kruys A."/>
            <person name="Hutchinson M.I."/>
            <person name="Powell A.J."/>
            <person name="Barry K."/>
            <person name="Miller A.N."/>
            <person name="Grigoriev I.V."/>
            <person name="Debuchy R."/>
            <person name="Gladieux P."/>
            <person name="Hiltunen Thoren M."/>
            <person name="Johannesson H."/>
        </authorList>
    </citation>
    <scope>NUCLEOTIDE SEQUENCE</scope>
    <source>
        <strain evidence="2">CBS 508.74</strain>
    </source>
</reference>
<dbReference type="AlphaFoldDB" id="A0AAN6YVG5"/>
<dbReference type="InterPro" id="IPR011009">
    <property type="entry name" value="Kinase-like_dom_sf"/>
</dbReference>
<dbReference type="PANTHER" id="PTHR38248">
    <property type="entry name" value="FUNK1 6"/>
    <property type="match status" value="1"/>
</dbReference>
<dbReference type="PANTHER" id="PTHR38248:SF2">
    <property type="entry name" value="FUNK1 11"/>
    <property type="match status" value="1"/>
</dbReference>
<dbReference type="Gene3D" id="1.10.510.10">
    <property type="entry name" value="Transferase(Phosphotransferase) domain 1"/>
    <property type="match status" value="1"/>
</dbReference>
<dbReference type="EMBL" id="MU853335">
    <property type="protein sequence ID" value="KAK4115013.1"/>
    <property type="molecule type" value="Genomic_DNA"/>
</dbReference>
<evidence type="ECO:0000313" key="3">
    <source>
        <dbReference type="Proteomes" id="UP001302812"/>
    </source>
</evidence>
<protein>
    <recommendedName>
        <fullName evidence="1">Fungal-type protein kinase domain-containing protein</fullName>
    </recommendedName>
</protein>
<proteinExistence type="predicted"/>
<comment type="caution">
    <text evidence="2">The sequence shown here is derived from an EMBL/GenBank/DDBJ whole genome shotgun (WGS) entry which is preliminary data.</text>
</comment>
<gene>
    <name evidence="2" type="ORF">N656DRAFT_747678</name>
</gene>
<dbReference type="Pfam" id="PF17667">
    <property type="entry name" value="Pkinase_fungal"/>
    <property type="match status" value="1"/>
</dbReference>
<evidence type="ECO:0000259" key="1">
    <source>
        <dbReference type="Pfam" id="PF17667"/>
    </source>
</evidence>
<organism evidence="2 3">
    <name type="scientific">Canariomyces notabilis</name>
    <dbReference type="NCBI Taxonomy" id="2074819"/>
    <lineage>
        <taxon>Eukaryota</taxon>
        <taxon>Fungi</taxon>
        <taxon>Dikarya</taxon>
        <taxon>Ascomycota</taxon>
        <taxon>Pezizomycotina</taxon>
        <taxon>Sordariomycetes</taxon>
        <taxon>Sordariomycetidae</taxon>
        <taxon>Sordariales</taxon>
        <taxon>Chaetomiaceae</taxon>
        <taxon>Canariomyces</taxon>
    </lineage>
</organism>
<sequence>MIAVFARGPSVPASQGVLASPGELVENRVPLRGDTVVTFPIRHGHAIREHDGAALRGEFELGPSRLIRIVLVPKLEAEFALQTSLGNETAEPSQERLITTHVRHLKVAILVGLERSVGIDEVVDAPELVAVTVWRNNRLHDLDGPMSRDRNLVKDHDFALGGVKVLVDQSDADALGDIVLAQQLAEVLEIFEFSVGAPATSLIRGKVQTLSTTDHSLKADASTSIKYVHLGTFVYGTYAMSSISVISLALYGLFDFRQRDTKAASEVAIQLDLYQELSSDSALNSKLSPASPPPVLQRRNLIIIKPVTPHLLAPVAFNMDDRNILDNMDGRMHGPMSGFIKRYFGNFEFAQQGSSLEIKAAGKVSGRCTIPSAAPSPDKFLHWFSNYVSRELDGARGSWHISSGDGPPVPDQGCDDDGARLLLTMSPTPASNVQIEWGHVQVIGQFHRRGSVSYQHGLLRLCRSAYQVFASQPTRLFLHGFYIRGSLIELWVFDRSGLYCSDLFDIQKDFIQFLSVVLSYQRTTDQDLGRSNLIETDEGGSYVTINNGTDHSLGKLYLESRPIASSEDLVGTGTTCYRVRMPDSDRWDYVLKFKWRWARERPEDELLELAKEKRVWGAVSLDHYEELESTAHLRRGLRWGPHRKFTRTHSRKKDGYIEGGPERQEVTCNAEGLAEYTEETGSFLQNRILACMVTSPVGRPLHTFQSLSELLQVLRDAIKCHRSLYHDAGVLHQDVSPGNIIIVDGQQDEGGEKPRGIMIDFDSAIELAAEGANSETDTNFNIIGTRPFMAIGVLKGERHTYRHDLESFLYVFLWTVISNHKHDPPQGTSSKLRQWSRGNWDELAVRKSLDMDRDGFQAILGEFPPEFHPLKPLAESLRQIMFPLRDGVLWTGTDGSPEGVRKLYDGIIGAFEEAITSISGGVR</sequence>
<accession>A0AAN6YVG5</accession>
<reference evidence="2" key="2">
    <citation type="submission" date="2023-05" db="EMBL/GenBank/DDBJ databases">
        <authorList>
            <consortium name="Lawrence Berkeley National Laboratory"/>
            <person name="Steindorff A."/>
            <person name="Hensen N."/>
            <person name="Bonometti L."/>
            <person name="Westerberg I."/>
            <person name="Brannstrom I.O."/>
            <person name="Guillou S."/>
            <person name="Cros-Aarteil S."/>
            <person name="Calhoun S."/>
            <person name="Haridas S."/>
            <person name="Kuo A."/>
            <person name="Mondo S."/>
            <person name="Pangilinan J."/>
            <person name="Riley R."/>
            <person name="Labutti K."/>
            <person name="Andreopoulos B."/>
            <person name="Lipzen A."/>
            <person name="Chen C."/>
            <person name="Yanf M."/>
            <person name="Daum C."/>
            <person name="Ng V."/>
            <person name="Clum A."/>
            <person name="Ohm R."/>
            <person name="Martin F."/>
            <person name="Silar P."/>
            <person name="Natvig D."/>
            <person name="Lalanne C."/>
            <person name="Gautier V."/>
            <person name="Ament-Velasquez S.L."/>
            <person name="Kruys A."/>
            <person name="Hutchinson M.I."/>
            <person name="Powell A.J."/>
            <person name="Barry K."/>
            <person name="Miller A.N."/>
            <person name="Grigoriev I.V."/>
            <person name="Debuchy R."/>
            <person name="Gladieux P."/>
            <person name="Thoren M.H."/>
            <person name="Johannesson H."/>
        </authorList>
    </citation>
    <scope>NUCLEOTIDE SEQUENCE</scope>
    <source>
        <strain evidence="2">CBS 508.74</strain>
    </source>
</reference>
<name>A0AAN6YVG5_9PEZI</name>